<evidence type="ECO:0000256" key="1">
    <source>
        <dbReference type="SAM" id="MobiDB-lite"/>
    </source>
</evidence>
<feature type="region of interest" description="Disordered" evidence="1">
    <location>
        <begin position="932"/>
        <end position="1047"/>
    </location>
</feature>
<feature type="compositionally biased region" description="Basic and acidic residues" evidence="1">
    <location>
        <begin position="453"/>
        <end position="468"/>
    </location>
</feature>
<feature type="compositionally biased region" description="Basic residues" evidence="1">
    <location>
        <begin position="993"/>
        <end position="1011"/>
    </location>
</feature>
<feature type="compositionally biased region" description="Low complexity" evidence="1">
    <location>
        <begin position="127"/>
        <end position="137"/>
    </location>
</feature>
<feature type="compositionally biased region" description="Polar residues" evidence="1">
    <location>
        <begin position="485"/>
        <end position="497"/>
    </location>
</feature>
<feature type="region of interest" description="Disordered" evidence="1">
    <location>
        <begin position="1"/>
        <end position="220"/>
    </location>
</feature>
<feature type="compositionally biased region" description="Low complexity" evidence="1">
    <location>
        <begin position="405"/>
        <end position="417"/>
    </location>
</feature>
<feature type="compositionally biased region" description="Basic and acidic residues" evidence="1">
    <location>
        <begin position="613"/>
        <end position="633"/>
    </location>
</feature>
<feature type="region of interest" description="Disordered" evidence="1">
    <location>
        <begin position="1153"/>
        <end position="1213"/>
    </location>
</feature>
<protein>
    <submittedName>
        <fullName evidence="2">Uncharacterized protein</fullName>
    </submittedName>
</protein>
<evidence type="ECO:0000313" key="2">
    <source>
        <dbReference type="EMBL" id="KAJ7075925.1"/>
    </source>
</evidence>
<dbReference type="EMBL" id="JARJCN010000087">
    <property type="protein sequence ID" value="KAJ7075925.1"/>
    <property type="molecule type" value="Genomic_DNA"/>
</dbReference>
<feature type="compositionally biased region" description="Low complexity" evidence="1">
    <location>
        <begin position="350"/>
        <end position="371"/>
    </location>
</feature>
<feature type="region of interest" description="Disordered" evidence="1">
    <location>
        <begin position="310"/>
        <end position="371"/>
    </location>
</feature>
<feature type="compositionally biased region" description="Pro residues" evidence="1">
    <location>
        <begin position="185"/>
        <end position="194"/>
    </location>
</feature>
<feature type="compositionally biased region" description="Basic residues" evidence="1">
    <location>
        <begin position="1189"/>
        <end position="1200"/>
    </location>
</feature>
<gene>
    <name evidence="2" type="ORF">B0H15DRAFT_609822</name>
</gene>
<proteinExistence type="predicted"/>
<feature type="compositionally biased region" description="Basic and acidic residues" evidence="1">
    <location>
        <begin position="572"/>
        <end position="581"/>
    </location>
</feature>
<comment type="caution">
    <text evidence="2">The sequence shown here is derived from an EMBL/GenBank/DDBJ whole genome shotgun (WGS) entry which is preliminary data.</text>
</comment>
<dbReference type="AlphaFoldDB" id="A0AAD6TQ65"/>
<reference evidence="2" key="1">
    <citation type="submission" date="2023-03" db="EMBL/GenBank/DDBJ databases">
        <title>Massive genome expansion in bonnet fungi (Mycena s.s.) driven by repeated elements and novel gene families across ecological guilds.</title>
        <authorList>
            <consortium name="Lawrence Berkeley National Laboratory"/>
            <person name="Harder C.B."/>
            <person name="Miyauchi S."/>
            <person name="Viragh M."/>
            <person name="Kuo A."/>
            <person name="Thoen E."/>
            <person name="Andreopoulos B."/>
            <person name="Lu D."/>
            <person name="Skrede I."/>
            <person name="Drula E."/>
            <person name="Henrissat B."/>
            <person name="Morin E."/>
            <person name="Kohler A."/>
            <person name="Barry K."/>
            <person name="LaButti K."/>
            <person name="Morin E."/>
            <person name="Salamov A."/>
            <person name="Lipzen A."/>
            <person name="Mereny Z."/>
            <person name="Hegedus B."/>
            <person name="Baldrian P."/>
            <person name="Stursova M."/>
            <person name="Weitz H."/>
            <person name="Taylor A."/>
            <person name="Grigoriev I.V."/>
            <person name="Nagy L.G."/>
            <person name="Martin F."/>
            <person name="Kauserud H."/>
        </authorList>
    </citation>
    <scope>NUCLEOTIDE SEQUENCE</scope>
    <source>
        <strain evidence="2">CBHHK173m</strain>
    </source>
</reference>
<organism evidence="2 3">
    <name type="scientific">Mycena belliarum</name>
    <dbReference type="NCBI Taxonomy" id="1033014"/>
    <lineage>
        <taxon>Eukaryota</taxon>
        <taxon>Fungi</taxon>
        <taxon>Dikarya</taxon>
        <taxon>Basidiomycota</taxon>
        <taxon>Agaricomycotina</taxon>
        <taxon>Agaricomycetes</taxon>
        <taxon>Agaricomycetidae</taxon>
        <taxon>Agaricales</taxon>
        <taxon>Marasmiineae</taxon>
        <taxon>Mycenaceae</taxon>
        <taxon>Mycena</taxon>
    </lineage>
</organism>
<feature type="region of interest" description="Disordered" evidence="1">
    <location>
        <begin position="404"/>
        <end position="439"/>
    </location>
</feature>
<feature type="compositionally biased region" description="Basic residues" evidence="1">
    <location>
        <begin position="634"/>
        <end position="648"/>
    </location>
</feature>
<accession>A0AAD6TQ65</accession>
<feature type="region of interest" description="Disordered" evidence="1">
    <location>
        <begin position="672"/>
        <end position="731"/>
    </location>
</feature>
<feature type="compositionally biased region" description="Polar residues" evidence="1">
    <location>
        <begin position="50"/>
        <end position="67"/>
    </location>
</feature>
<feature type="region of interest" description="Disordered" evidence="1">
    <location>
        <begin position="453"/>
        <end position="497"/>
    </location>
</feature>
<feature type="compositionally biased region" description="Low complexity" evidence="1">
    <location>
        <begin position="94"/>
        <end position="111"/>
    </location>
</feature>
<dbReference type="Proteomes" id="UP001222325">
    <property type="component" value="Unassembled WGS sequence"/>
</dbReference>
<feature type="compositionally biased region" description="Polar residues" evidence="1">
    <location>
        <begin position="26"/>
        <end position="41"/>
    </location>
</feature>
<name>A0AAD6TQ65_9AGAR</name>
<feature type="compositionally biased region" description="Basic and acidic residues" evidence="1">
    <location>
        <begin position="421"/>
        <end position="430"/>
    </location>
</feature>
<evidence type="ECO:0000313" key="3">
    <source>
        <dbReference type="Proteomes" id="UP001222325"/>
    </source>
</evidence>
<feature type="compositionally biased region" description="Basic and acidic residues" evidence="1">
    <location>
        <begin position="590"/>
        <end position="601"/>
    </location>
</feature>
<feature type="compositionally biased region" description="Polar residues" evidence="1">
    <location>
        <begin position="323"/>
        <end position="341"/>
    </location>
</feature>
<feature type="compositionally biased region" description="Low complexity" evidence="1">
    <location>
        <begin position="200"/>
        <end position="211"/>
    </location>
</feature>
<sequence>MVASSLANWDGSLSPAKSPSAPLSSQTGTLMNGTLVNSSSAHALPARISHPSSEQGTSRHSQVTPDTKATYPSPVASSPMPESSLGPVSPRVPSKTTYSSPVASSSMPESSLGHASPRVTSQTTYESPVASSSMSVSPPAPTSLSPLQKQQTSPSPAPAHLVRTSVPHVGHSHNLLAGGLTGMTQPPPPLPFGPPRDILTTPTSSSASGPPWLNHSPSPKDGLISLDIQATSLANYKAGRTAPVQRAHTIPSSATHAPPVSVLSSAHSLPSLLGGRTSTIANALAPSASFGRPGPALGASASGARAPPVFGPGAALTSPAAGQATQDSTSAMGKSPTSAPQPASIPPKRSPGASESPLSSLSASPASSPAARGAWWGNGYVVGSVYVDAGTVNLVPQVVTDWSKAKAGSKTSGGKMSDAAGTKDRHRKDEEGGESLGAEARVRSAVTVTYESKAKAKAREQEVAERGRSAASSQSVYESGHGRSVSASGSGTIHQGSKSQLFIASPEISKAPTPHQLFTPSPGRLFTPTPERSVSPVRRHVPPGVGIARKVSKRKREVMDYVLVPPMPYKRARTDHMDKQRGAGATARTGRRESRRAESWETRGTSRGRGTGRRMERSASTHGERRWESENSRSRSRSRSPRPRKIRAPSRVARETHDSVGDALNYAWNHNAGSGTIPVGGAAGRGTVRVRRKRDRAREENWEDDDKGTRKRVKSDLPSDGQSSREDEVPESKQAFRWRKFAWCREEADKIFMHFDLPVEMADRAAYAALRLPDGAKTIALARPCDRPVPCLVPPVLQQEQDADGLWAGGVILGDGGSESKEDRRYRAPKVKEGLGEVSRGRTTQREEQLLESKIVTKPKTKPTPRALAGPSKVHVRAVTPISSLAPVRTLSLLPSSSPSTFYRPPLENVPPVSLATSPDLLASPSTLLWTDAPLPAPPPSRAVDTPKEAPPPLSMSVKAKGKQKMQSPSTNIVRTPSPRGDKGASQWAPRRSASRSHRSASRGRRSKSRGRSLALRPMAEPSMSAYFHGLDPSPPGLQSSPRGLRFSPAAPLTTPVFALSAQFDYAPDETHLQLANAGPSFYLPPENHQYGDGTIDPSLLGGGVMDLDGGDYYDQAQETYSPTHSVVSLPSPGPSISPLGLRLSSRRPVQRRIPDDMMPTDIYESTISSASSSADFNDIAFVPPSPKSKPKNAKPRRQGKGGQTKRSSVASR</sequence>
<feature type="compositionally biased region" description="Polar residues" evidence="1">
    <location>
        <begin position="965"/>
        <end position="975"/>
    </location>
</feature>
<feature type="compositionally biased region" description="Polar residues" evidence="1">
    <location>
        <begin position="144"/>
        <end position="154"/>
    </location>
</feature>
<keyword evidence="3" id="KW-1185">Reference proteome</keyword>
<feature type="compositionally biased region" description="Low complexity" evidence="1">
    <location>
        <begin position="12"/>
        <end position="25"/>
    </location>
</feature>
<feature type="region of interest" description="Disordered" evidence="1">
    <location>
        <begin position="517"/>
        <end position="541"/>
    </location>
</feature>
<feature type="region of interest" description="Disordered" evidence="1">
    <location>
        <begin position="571"/>
        <end position="657"/>
    </location>
</feature>